<feature type="compositionally biased region" description="Polar residues" evidence="1">
    <location>
        <begin position="239"/>
        <end position="248"/>
    </location>
</feature>
<dbReference type="KEGG" id="ela:UCREL1_8567"/>
<name>M7T3R6_EUTLA</name>
<dbReference type="OrthoDB" id="3363286at2759"/>
<reference evidence="3" key="1">
    <citation type="journal article" date="2013" name="Genome Announc.">
        <title>Draft genome sequence of the grapevine dieback fungus Eutypa lata UCR-EL1.</title>
        <authorList>
            <person name="Blanco-Ulate B."/>
            <person name="Rolshausen P.E."/>
            <person name="Cantu D."/>
        </authorList>
    </citation>
    <scope>NUCLEOTIDE SEQUENCE [LARGE SCALE GENOMIC DNA]</scope>
    <source>
        <strain evidence="3">UCR-EL1</strain>
    </source>
</reference>
<feature type="region of interest" description="Disordered" evidence="1">
    <location>
        <begin position="175"/>
        <end position="281"/>
    </location>
</feature>
<sequence length="489" mass="53494">MISSASLRPLYTSSSYILATRRIQSRPYSSGGQPPPEDDAQNAPGRRPRASPTAPPTEEEPSSNGKPFRIDSANRTIETAAGDLPLSPVMDPSFWDARKRHRTLKARPKKAQNSVERQFRANPFAKALATPVRQCTTTKTRLPNFFLQDFNLVQHPETGQPWWVPHGLLQKQQHYGRSRSLVGEEEEGDGKGGDISEAMREAAAEAEREAVESEQLDQEDVTEAAEAEAEAGEEGTATPTKNEASQIAWQRPPLPITSTETDHDTADAATKPDSSGGKPYGPKAHILARRDLLAAFTTPRSGFQKSERSLFGGSSSRYRALSGKTVWREDMDAYVLGLMRNQAADHLLYLAGLSRDQGRYYVVRCFGWADVEFKHKGAVLWFGEPGVGVDGGGEREEAGSGRGPGAFATLDTQTRNLQGELNPTTVPVHNMPALLGDALASHVREAAGGVFDDDREHGAIFMLAGRRTTDLQASLWKLQGYLADYRTLP</sequence>
<dbReference type="OMA" id="YISKFIP"/>
<feature type="compositionally biased region" description="Basic and acidic residues" evidence="1">
    <location>
        <begin position="189"/>
        <end position="211"/>
    </location>
</feature>
<feature type="region of interest" description="Disordered" evidence="1">
    <location>
        <begin position="22"/>
        <end position="70"/>
    </location>
</feature>
<feature type="compositionally biased region" description="Acidic residues" evidence="1">
    <location>
        <begin position="212"/>
        <end position="233"/>
    </location>
</feature>
<evidence type="ECO:0000313" key="3">
    <source>
        <dbReference type="Proteomes" id="UP000012174"/>
    </source>
</evidence>
<dbReference type="eggNOG" id="ENOG502S8NC">
    <property type="taxonomic scope" value="Eukaryota"/>
</dbReference>
<gene>
    <name evidence="2" type="ORF">UCREL1_8567</name>
</gene>
<dbReference type="Proteomes" id="UP000012174">
    <property type="component" value="Unassembled WGS sequence"/>
</dbReference>
<dbReference type="HOGENOM" id="CLU_557805_0_0_1"/>
<protein>
    <submittedName>
        <fullName evidence="2">Putative esterase-like protein</fullName>
    </submittedName>
</protein>
<dbReference type="EMBL" id="KB707064">
    <property type="protein sequence ID" value="EMR64476.1"/>
    <property type="molecule type" value="Genomic_DNA"/>
</dbReference>
<evidence type="ECO:0000256" key="1">
    <source>
        <dbReference type="SAM" id="MobiDB-lite"/>
    </source>
</evidence>
<organism evidence="2 3">
    <name type="scientific">Eutypa lata (strain UCR-EL1)</name>
    <name type="common">Grapevine dieback disease fungus</name>
    <name type="synonym">Eutypa armeniacae</name>
    <dbReference type="NCBI Taxonomy" id="1287681"/>
    <lineage>
        <taxon>Eukaryota</taxon>
        <taxon>Fungi</taxon>
        <taxon>Dikarya</taxon>
        <taxon>Ascomycota</taxon>
        <taxon>Pezizomycotina</taxon>
        <taxon>Sordariomycetes</taxon>
        <taxon>Xylariomycetidae</taxon>
        <taxon>Xylariales</taxon>
        <taxon>Diatrypaceae</taxon>
        <taxon>Eutypa</taxon>
    </lineage>
</organism>
<evidence type="ECO:0000313" key="2">
    <source>
        <dbReference type="EMBL" id="EMR64476.1"/>
    </source>
</evidence>
<keyword evidence="3" id="KW-1185">Reference proteome</keyword>
<accession>M7T3R6</accession>
<dbReference type="AlphaFoldDB" id="M7T3R6"/>
<proteinExistence type="predicted"/>